<dbReference type="RefSeq" id="WP_006967562.1">
    <property type="nucleotide sequence ID" value="NZ_APJX01000009.1"/>
</dbReference>
<name>S0FU08_9BACT</name>
<sequence>MISPIPSWTAQRTGLGARLSPDTLEKWQLERLRQMIHYARKKSRFYRNHLAHVDPGAVTRREDLAGIPFTVPGDIVEQGTRMVCISAGEISRITTLLTSGSQGLPKRICFTRNDLDRTVDFFAHGMSTLVTPKDRVMICMSSGTPDSIGDLLQQGLACIKVSSLIYGNIRDPDQAAGVAGEFDCLVGLPAEMLYLARTAPTLRPATVLLSADYVPDSIIKVLESTWQCRVFTHYGMTETGYGGGVQCGARQAYHLRDADLLVEIVDPDTGTPLSPSRTGEVVLTTLRNEAMPLIRYRTGDLAKMAADPCPCGESLHRLDKVSGRLSNTVRLDDQICLSLAHLDEVMYAIPGLRGYRVAVHPPGQVHLTLDMGGKEAFPNLADQLKQALSLPVEITLEYASLPPCTPNGKRVLTLDL</sequence>
<reference evidence="1 2" key="1">
    <citation type="journal article" date="2013" name="Genome Announc.">
        <title>Draft Genome Sequence of Desulfotignum phosphitoxidans DSM 13687 Strain FiPS-3.</title>
        <authorList>
            <person name="Poehlein A."/>
            <person name="Daniel R."/>
            <person name="Simeonova D.D."/>
        </authorList>
    </citation>
    <scope>NUCLEOTIDE SEQUENCE [LARGE SCALE GENOMIC DNA]</scope>
    <source>
        <strain evidence="1 2">DSM 13687</strain>
    </source>
</reference>
<gene>
    <name evidence="1" type="ORF">Dpo_9c00020</name>
</gene>
<dbReference type="PANTHER" id="PTHR36932">
    <property type="entry name" value="CAPSULAR POLYSACCHARIDE BIOSYNTHESIS PROTEIN"/>
    <property type="match status" value="1"/>
</dbReference>
<evidence type="ECO:0000313" key="2">
    <source>
        <dbReference type="Proteomes" id="UP000014216"/>
    </source>
</evidence>
<evidence type="ECO:0000313" key="1">
    <source>
        <dbReference type="EMBL" id="EMS78170.1"/>
    </source>
</evidence>
<dbReference type="OrthoDB" id="580775at2"/>
<dbReference type="PATRIC" id="fig|1286635.3.peg.3660"/>
<dbReference type="InterPro" id="IPR053158">
    <property type="entry name" value="CapK_Type1_Caps_Biosynth"/>
</dbReference>
<keyword evidence="2" id="KW-1185">Reference proteome</keyword>
<accession>S0FU08</accession>
<proteinExistence type="predicted"/>
<dbReference type="SUPFAM" id="SSF56801">
    <property type="entry name" value="Acetyl-CoA synthetase-like"/>
    <property type="match status" value="1"/>
</dbReference>
<dbReference type="Proteomes" id="UP000014216">
    <property type="component" value="Unassembled WGS sequence"/>
</dbReference>
<dbReference type="Gene3D" id="3.40.50.12780">
    <property type="entry name" value="N-terminal domain of ligase-like"/>
    <property type="match status" value="1"/>
</dbReference>
<protein>
    <submittedName>
        <fullName evidence="1">F390 synthase-like protein</fullName>
    </submittedName>
</protein>
<dbReference type="AlphaFoldDB" id="S0FU08"/>
<organism evidence="1 2">
    <name type="scientific">Desulfotignum phosphitoxidans DSM 13687</name>
    <dbReference type="NCBI Taxonomy" id="1286635"/>
    <lineage>
        <taxon>Bacteria</taxon>
        <taxon>Pseudomonadati</taxon>
        <taxon>Thermodesulfobacteriota</taxon>
        <taxon>Desulfobacteria</taxon>
        <taxon>Desulfobacterales</taxon>
        <taxon>Desulfobacteraceae</taxon>
        <taxon>Desulfotignum</taxon>
    </lineage>
</organism>
<dbReference type="EMBL" id="APJX01000009">
    <property type="protein sequence ID" value="EMS78170.1"/>
    <property type="molecule type" value="Genomic_DNA"/>
</dbReference>
<dbReference type="PANTHER" id="PTHR36932:SF1">
    <property type="entry name" value="CAPSULAR POLYSACCHARIDE BIOSYNTHESIS PROTEIN"/>
    <property type="match status" value="1"/>
</dbReference>
<comment type="caution">
    <text evidence="1">The sequence shown here is derived from an EMBL/GenBank/DDBJ whole genome shotgun (WGS) entry which is preliminary data.</text>
</comment>
<dbReference type="NCBIfam" id="NF045666">
    <property type="entry name" value="DVU1553_fam_AMP"/>
    <property type="match status" value="1"/>
</dbReference>
<dbReference type="InterPro" id="IPR042099">
    <property type="entry name" value="ANL_N_sf"/>
</dbReference>